<feature type="compositionally biased region" description="Basic and acidic residues" evidence="1">
    <location>
        <begin position="126"/>
        <end position="139"/>
    </location>
</feature>
<feature type="region of interest" description="Disordered" evidence="1">
    <location>
        <begin position="1"/>
        <end position="29"/>
    </location>
</feature>
<organism evidence="2 3">
    <name type="scientific">Ascodesmis nigricans</name>
    <dbReference type="NCBI Taxonomy" id="341454"/>
    <lineage>
        <taxon>Eukaryota</taxon>
        <taxon>Fungi</taxon>
        <taxon>Dikarya</taxon>
        <taxon>Ascomycota</taxon>
        <taxon>Pezizomycotina</taxon>
        <taxon>Pezizomycetes</taxon>
        <taxon>Pezizales</taxon>
        <taxon>Ascodesmidaceae</taxon>
        <taxon>Ascodesmis</taxon>
    </lineage>
</organism>
<feature type="region of interest" description="Disordered" evidence="1">
    <location>
        <begin position="64"/>
        <end position="109"/>
    </location>
</feature>
<proteinExistence type="predicted"/>
<protein>
    <submittedName>
        <fullName evidence="2">Uncharacterized protein</fullName>
    </submittedName>
</protein>
<dbReference type="EMBL" id="ML220144">
    <property type="protein sequence ID" value="TGZ78162.1"/>
    <property type="molecule type" value="Genomic_DNA"/>
</dbReference>
<evidence type="ECO:0000313" key="3">
    <source>
        <dbReference type="Proteomes" id="UP000298138"/>
    </source>
</evidence>
<dbReference type="AlphaFoldDB" id="A0A4S2MM89"/>
<evidence type="ECO:0000313" key="2">
    <source>
        <dbReference type="EMBL" id="TGZ78162.1"/>
    </source>
</evidence>
<dbReference type="Proteomes" id="UP000298138">
    <property type="component" value="Unassembled WGS sequence"/>
</dbReference>
<gene>
    <name evidence="2" type="ORF">EX30DRAFT_397946</name>
</gene>
<reference evidence="2 3" key="1">
    <citation type="submission" date="2019-04" db="EMBL/GenBank/DDBJ databases">
        <title>Comparative genomics and transcriptomics to analyze fruiting body development in filamentous ascomycetes.</title>
        <authorList>
            <consortium name="DOE Joint Genome Institute"/>
            <person name="Lutkenhaus R."/>
            <person name="Traeger S."/>
            <person name="Breuer J."/>
            <person name="Kuo A."/>
            <person name="Lipzen A."/>
            <person name="Pangilinan J."/>
            <person name="Dilworth D."/>
            <person name="Sandor L."/>
            <person name="Poggeler S."/>
            <person name="Barry K."/>
            <person name="Grigoriev I.V."/>
            <person name="Nowrousian M."/>
        </authorList>
    </citation>
    <scope>NUCLEOTIDE SEQUENCE [LARGE SCALE GENOMIC DNA]</scope>
    <source>
        <strain evidence="2 3">CBS 389.68</strain>
    </source>
</reference>
<evidence type="ECO:0000256" key="1">
    <source>
        <dbReference type="SAM" id="MobiDB-lite"/>
    </source>
</evidence>
<sequence>MANPWYPSHPQSHHHYPPHPPPQHHQQHQALIRGKLAYDGDPDPVIPITPRAPLTVRPVRVIGYRPNGEPICEPIPDYDDDDDDGGSFYDEDSDDDDDDDDAYYAEDGRRYYRGRRGGDELRIIVRSRPVSDEGSERTGRSGRSRRPRDIEPHYANSQALSRARSRSRRPSPTPSERKSREEIQLMLKTNRFHWDPKVMREREKRISGYNQTLDVIGNQLRDIAKNEYAINMLADGELALEMPQTGGK</sequence>
<accession>A0A4S2MM89</accession>
<dbReference type="InParanoid" id="A0A4S2MM89"/>
<name>A0A4S2MM89_9PEZI</name>
<feature type="compositionally biased region" description="Acidic residues" evidence="1">
    <location>
        <begin position="76"/>
        <end position="104"/>
    </location>
</feature>
<feature type="compositionally biased region" description="Low complexity" evidence="1">
    <location>
        <begin position="1"/>
        <end position="10"/>
    </location>
</feature>
<keyword evidence="3" id="KW-1185">Reference proteome</keyword>
<feature type="region of interest" description="Disordered" evidence="1">
    <location>
        <begin position="126"/>
        <end position="182"/>
    </location>
</feature>